<name>A0A816J7T3_BRANA</name>
<dbReference type="EMBL" id="HG994373">
    <property type="protein sequence ID" value="CAF1792116.1"/>
    <property type="molecule type" value="Genomic_DNA"/>
</dbReference>
<dbReference type="GO" id="GO:0004672">
    <property type="term" value="F:protein kinase activity"/>
    <property type="evidence" value="ECO:0007669"/>
    <property type="project" value="InterPro"/>
</dbReference>
<evidence type="ECO:0000256" key="1">
    <source>
        <dbReference type="ARBA" id="ARBA00005926"/>
    </source>
</evidence>
<dbReference type="InterPro" id="IPR011009">
    <property type="entry name" value="Kinase-like_dom_sf"/>
</dbReference>
<accession>A0A816J7T3</accession>
<dbReference type="Proteomes" id="UP001295469">
    <property type="component" value="Chromosome C09"/>
</dbReference>
<dbReference type="PROSITE" id="PS50011">
    <property type="entry name" value="PROTEIN_KINASE_DOM"/>
    <property type="match status" value="1"/>
</dbReference>
<dbReference type="GO" id="GO:0005524">
    <property type="term" value="F:ATP binding"/>
    <property type="evidence" value="ECO:0007669"/>
    <property type="project" value="InterPro"/>
</dbReference>
<dbReference type="PANTHER" id="PTHR11909">
    <property type="entry name" value="CASEIN KINASE-RELATED"/>
    <property type="match status" value="1"/>
</dbReference>
<evidence type="ECO:0000313" key="3">
    <source>
        <dbReference type="EMBL" id="CAF1792116.1"/>
    </source>
</evidence>
<dbReference type="Pfam" id="PF00069">
    <property type="entry name" value="Pkinase"/>
    <property type="match status" value="1"/>
</dbReference>
<protein>
    <submittedName>
        <fullName evidence="3">(rape) hypothetical protein</fullName>
    </submittedName>
</protein>
<reference evidence="3" key="1">
    <citation type="submission" date="2021-01" db="EMBL/GenBank/DDBJ databases">
        <authorList>
            <consortium name="Genoscope - CEA"/>
            <person name="William W."/>
        </authorList>
    </citation>
    <scope>NUCLEOTIDE SEQUENCE</scope>
</reference>
<dbReference type="Gene3D" id="1.10.510.10">
    <property type="entry name" value="Transferase(Phosphotransferase) domain 1"/>
    <property type="match status" value="1"/>
</dbReference>
<feature type="domain" description="Protein kinase" evidence="2">
    <location>
        <begin position="1"/>
        <end position="121"/>
    </location>
</feature>
<dbReference type="AlphaFoldDB" id="A0A816J7T3"/>
<comment type="similarity">
    <text evidence="1">Belongs to the protein kinase superfamily. CK1 Ser/Thr protein kinase family. Casein kinase I subfamily.</text>
</comment>
<dbReference type="InterPro" id="IPR050235">
    <property type="entry name" value="CK1_Ser-Thr_kinase"/>
</dbReference>
<evidence type="ECO:0000259" key="2">
    <source>
        <dbReference type="PROSITE" id="PS50011"/>
    </source>
</evidence>
<proteinExistence type="inferred from homology"/>
<dbReference type="SUPFAM" id="SSF56112">
    <property type="entry name" value="Protein kinase-like (PK-like)"/>
    <property type="match status" value="1"/>
</dbReference>
<dbReference type="InterPro" id="IPR000719">
    <property type="entry name" value="Prot_kinase_dom"/>
</dbReference>
<organism evidence="3">
    <name type="scientific">Brassica napus</name>
    <name type="common">Rape</name>
    <dbReference type="NCBI Taxonomy" id="3708"/>
    <lineage>
        <taxon>Eukaryota</taxon>
        <taxon>Viridiplantae</taxon>
        <taxon>Streptophyta</taxon>
        <taxon>Embryophyta</taxon>
        <taxon>Tracheophyta</taxon>
        <taxon>Spermatophyta</taxon>
        <taxon>Magnoliopsida</taxon>
        <taxon>eudicotyledons</taxon>
        <taxon>Gunneridae</taxon>
        <taxon>Pentapetalae</taxon>
        <taxon>rosids</taxon>
        <taxon>malvids</taxon>
        <taxon>Brassicales</taxon>
        <taxon>Brassicaceae</taxon>
        <taxon>Brassiceae</taxon>
        <taxon>Brassica</taxon>
    </lineage>
</organism>
<sequence length="121" mass="14313">MDQYNVLVVDLFGPSLEHLFSHCDKRFTLKTVFMLADQMISGFPASTMINRLEFVHSKSYLHRDLKPRRADQVYIIDFGLAKKYRDGSTHRHIPYRENRSFIGTPSYRKSPVRDSNAKRFW</sequence>
<gene>
    <name evidence="3" type="ORF">DARMORV10_C09P73350.1</name>
</gene>